<organism evidence="1 2">
    <name type="scientific">Colletotrichum godetiae</name>
    <dbReference type="NCBI Taxonomy" id="1209918"/>
    <lineage>
        <taxon>Eukaryota</taxon>
        <taxon>Fungi</taxon>
        <taxon>Dikarya</taxon>
        <taxon>Ascomycota</taxon>
        <taxon>Pezizomycotina</taxon>
        <taxon>Sordariomycetes</taxon>
        <taxon>Hypocreomycetidae</taxon>
        <taxon>Glomerellales</taxon>
        <taxon>Glomerellaceae</taxon>
        <taxon>Colletotrichum</taxon>
        <taxon>Colletotrichum acutatum species complex</taxon>
    </lineage>
</organism>
<name>A0AAJ0AJE2_9PEZI</name>
<dbReference type="GeneID" id="85459567"/>
<dbReference type="Proteomes" id="UP001224890">
    <property type="component" value="Unassembled WGS sequence"/>
</dbReference>
<evidence type="ECO:0000313" key="1">
    <source>
        <dbReference type="EMBL" id="KAK1674982.1"/>
    </source>
</evidence>
<keyword evidence="2" id="KW-1185">Reference proteome</keyword>
<accession>A0AAJ0AJE2</accession>
<dbReference type="EMBL" id="JAHMHR010000023">
    <property type="protein sequence ID" value="KAK1674982.1"/>
    <property type="molecule type" value="Genomic_DNA"/>
</dbReference>
<dbReference type="SUPFAM" id="SSF52047">
    <property type="entry name" value="RNI-like"/>
    <property type="match status" value="1"/>
</dbReference>
<evidence type="ECO:0000313" key="2">
    <source>
        <dbReference type="Proteomes" id="UP001224890"/>
    </source>
</evidence>
<dbReference type="RefSeq" id="XP_060428985.1">
    <property type="nucleotide sequence ID" value="XM_060575041.1"/>
</dbReference>
<sequence>MAVLTNLPIEILNRIFTSLCCHCRQHKVKLDKPSAPDISNEDYSERLGLRSLCLTSRSIRYVAQPILYHVFLHHCNMNWIKRETHLIPRLFRLLRTINENPHLSFCIKSIDIKAYEEKCDCCSPTADCATDEETVQVMRLSEKTGLYVDLLDVDYDTLPEILTQFLLIMTPNLQKLSLCVPRWWYFQPLETWIHGHNESITFLNQVRHMELEIERNANDICIDEHDEDTCFHPTAPSPVERLLIDNAANLEVLSCTAGGLESLPKLPSLRWLHLHMKGSWEGMLPQLMDRLPHLTHFSYFTRNLHSPTPREIQDSLRNHHETLQHLTVVSQLWESTSVDDLRMDPSRPYSMTSLADFKALETINLDGYMIWPHRNDRSTIQDVESDLQRLPNLLPQCIQQLHIDMDGWLNCGEENFRSLAKAVANGKFPYLQTVIWGMKHDRRLLRRETCNKAWKMGEEWRELIAQEVESRMRRGYHEAFPNWRAELLESAAKEAC</sequence>
<reference evidence="1" key="1">
    <citation type="submission" date="2021-06" db="EMBL/GenBank/DDBJ databases">
        <title>Comparative genomics, transcriptomics and evolutionary studies reveal genomic signatures of adaptation to plant cell wall in hemibiotrophic fungi.</title>
        <authorList>
            <consortium name="DOE Joint Genome Institute"/>
            <person name="Baroncelli R."/>
            <person name="Diaz J.F."/>
            <person name="Benocci T."/>
            <person name="Peng M."/>
            <person name="Battaglia E."/>
            <person name="Haridas S."/>
            <person name="Andreopoulos W."/>
            <person name="Labutti K."/>
            <person name="Pangilinan J."/>
            <person name="Floch G.L."/>
            <person name="Makela M.R."/>
            <person name="Henrissat B."/>
            <person name="Grigoriev I.V."/>
            <person name="Crouch J.A."/>
            <person name="De Vries R.P."/>
            <person name="Sukno S.A."/>
            <person name="Thon M.R."/>
        </authorList>
    </citation>
    <scope>NUCLEOTIDE SEQUENCE</scope>
    <source>
        <strain evidence="1">CBS 193.32</strain>
    </source>
</reference>
<proteinExistence type="predicted"/>
<dbReference type="Gene3D" id="3.80.10.10">
    <property type="entry name" value="Ribonuclease Inhibitor"/>
    <property type="match status" value="1"/>
</dbReference>
<gene>
    <name evidence="1" type="ORF">BDP55DRAFT_665499</name>
</gene>
<comment type="caution">
    <text evidence="1">The sequence shown here is derived from an EMBL/GenBank/DDBJ whole genome shotgun (WGS) entry which is preliminary data.</text>
</comment>
<dbReference type="InterPro" id="IPR032675">
    <property type="entry name" value="LRR_dom_sf"/>
</dbReference>
<dbReference type="AlphaFoldDB" id="A0AAJ0AJE2"/>
<protein>
    <submittedName>
        <fullName evidence="1">Uncharacterized protein</fullName>
    </submittedName>
</protein>